<dbReference type="InterPro" id="IPR036937">
    <property type="entry name" value="Adhesion_dom_fimbrial_sf"/>
</dbReference>
<accession>A0AAI9DBX4</accession>
<dbReference type="SUPFAM" id="SSF49401">
    <property type="entry name" value="Bacterial adhesins"/>
    <property type="match status" value="1"/>
</dbReference>
<feature type="signal peptide" evidence="1">
    <location>
        <begin position="1"/>
        <end position="34"/>
    </location>
</feature>
<protein>
    <submittedName>
        <fullName evidence="3">Fimbrial protein</fullName>
    </submittedName>
</protein>
<evidence type="ECO:0000256" key="1">
    <source>
        <dbReference type="SAM" id="SignalP"/>
    </source>
</evidence>
<dbReference type="GO" id="GO:0043709">
    <property type="term" value="P:cell adhesion involved in single-species biofilm formation"/>
    <property type="evidence" value="ECO:0007669"/>
    <property type="project" value="TreeGrafter"/>
</dbReference>
<evidence type="ECO:0000259" key="2">
    <source>
        <dbReference type="Pfam" id="PF00419"/>
    </source>
</evidence>
<dbReference type="AlphaFoldDB" id="A0AAI9DBX4"/>
<proteinExistence type="predicted"/>
<dbReference type="InterPro" id="IPR050263">
    <property type="entry name" value="Bact_Fimbrial_Adh_Pro"/>
</dbReference>
<feature type="chain" id="PRO_5042510285" evidence="1">
    <location>
        <begin position="35"/>
        <end position="179"/>
    </location>
</feature>
<dbReference type="Gene3D" id="2.60.40.1090">
    <property type="entry name" value="Fimbrial-type adhesion domain"/>
    <property type="match status" value="1"/>
</dbReference>
<dbReference type="InterPro" id="IPR000259">
    <property type="entry name" value="Adhesion_dom_fimbrial"/>
</dbReference>
<feature type="domain" description="Fimbrial-type adhesion" evidence="2">
    <location>
        <begin position="41"/>
        <end position="179"/>
    </location>
</feature>
<keyword evidence="1" id="KW-0732">Signal</keyword>
<dbReference type="PANTHER" id="PTHR33420">
    <property type="entry name" value="FIMBRIAL SUBUNIT ELFA-RELATED"/>
    <property type="match status" value="1"/>
</dbReference>
<sequence>MKQNQDAPRASRCTRWAARALLGSALLVTGTAWAATYTLTVKVTVVERTCDIYGNGGLGQPISVDLGDIIIKNIDGVSYKKTDIPYTLRCDDAASNPALKLKFDGSQMTGAAANVLKIPNNDNVGLRLLANGTNLNLGTWRNFNYNTQPTLSVVPVTNGQGGVNDGEFNASATLSVEYQ</sequence>
<dbReference type="EMBL" id="ABMABF030000015">
    <property type="protein sequence ID" value="EMJ5135957.1"/>
    <property type="molecule type" value="Genomic_DNA"/>
</dbReference>
<organism evidence="3">
    <name type="scientific">Providencia stuartii</name>
    <dbReference type="NCBI Taxonomy" id="588"/>
    <lineage>
        <taxon>Bacteria</taxon>
        <taxon>Pseudomonadati</taxon>
        <taxon>Pseudomonadota</taxon>
        <taxon>Gammaproteobacteria</taxon>
        <taxon>Enterobacterales</taxon>
        <taxon>Morganellaceae</taxon>
        <taxon>Providencia</taxon>
    </lineage>
</organism>
<evidence type="ECO:0000313" key="3">
    <source>
        <dbReference type="EMBL" id="EMJ5135957.1"/>
    </source>
</evidence>
<dbReference type="PANTHER" id="PTHR33420:SF34">
    <property type="entry name" value="MINOR FIMBRIAL SUBUNIT"/>
    <property type="match status" value="1"/>
</dbReference>
<gene>
    <name evidence="3" type="ORF">RG298_003735</name>
</gene>
<dbReference type="InterPro" id="IPR008966">
    <property type="entry name" value="Adhesion_dom_sf"/>
</dbReference>
<comment type="caution">
    <text evidence="3">The sequence shown here is derived from an EMBL/GenBank/DDBJ whole genome shotgun (WGS) entry which is preliminary data.</text>
</comment>
<name>A0AAI9DBX4_PROST</name>
<reference evidence="3" key="1">
    <citation type="submission" date="2024-02" db="EMBL/GenBank/DDBJ databases">
        <authorList>
            <consortium name="Clinical and Environmental Microbiology Branch: Whole genome sequencing antimicrobial resistance pathogens in the healthcare setting"/>
        </authorList>
    </citation>
    <scope>NUCLEOTIDE SEQUENCE</scope>
    <source>
        <strain evidence="3">2021GO-0154</strain>
    </source>
</reference>
<dbReference type="Pfam" id="PF00419">
    <property type="entry name" value="Fimbrial"/>
    <property type="match status" value="1"/>
</dbReference>
<dbReference type="GO" id="GO:0009289">
    <property type="term" value="C:pilus"/>
    <property type="evidence" value="ECO:0007669"/>
    <property type="project" value="InterPro"/>
</dbReference>